<keyword evidence="1" id="KW-0880">Kelch repeat</keyword>
<dbReference type="Gene3D" id="2.120.10.80">
    <property type="entry name" value="Kelch-type beta propeller"/>
    <property type="match status" value="2"/>
</dbReference>
<keyword evidence="2" id="KW-0677">Repeat</keyword>
<dbReference type="Pfam" id="PF24681">
    <property type="entry name" value="Kelch_KLHDC2_KLHL20_DRC7"/>
    <property type="match status" value="1"/>
</dbReference>
<dbReference type="PANTHER" id="PTHR46344">
    <property type="entry name" value="OS02G0202900 PROTEIN"/>
    <property type="match status" value="1"/>
</dbReference>
<dbReference type="InterPro" id="IPR006652">
    <property type="entry name" value="Kelch_1"/>
</dbReference>
<reference evidence="4" key="1">
    <citation type="journal article" date="2023" name="Mol. Phylogenet. Evol.">
        <title>Genome-scale phylogeny and comparative genomics of the fungal order Sordariales.</title>
        <authorList>
            <person name="Hensen N."/>
            <person name="Bonometti L."/>
            <person name="Westerberg I."/>
            <person name="Brannstrom I.O."/>
            <person name="Guillou S."/>
            <person name="Cros-Aarteil S."/>
            <person name="Calhoun S."/>
            <person name="Haridas S."/>
            <person name="Kuo A."/>
            <person name="Mondo S."/>
            <person name="Pangilinan J."/>
            <person name="Riley R."/>
            <person name="LaButti K."/>
            <person name="Andreopoulos B."/>
            <person name="Lipzen A."/>
            <person name="Chen C."/>
            <person name="Yan M."/>
            <person name="Daum C."/>
            <person name="Ng V."/>
            <person name="Clum A."/>
            <person name="Steindorff A."/>
            <person name="Ohm R.A."/>
            <person name="Martin F."/>
            <person name="Silar P."/>
            <person name="Natvig D.O."/>
            <person name="Lalanne C."/>
            <person name="Gautier V."/>
            <person name="Ament-Velasquez S.L."/>
            <person name="Kruys A."/>
            <person name="Hutchinson M.I."/>
            <person name="Powell A.J."/>
            <person name="Barry K."/>
            <person name="Miller A.N."/>
            <person name="Grigoriev I.V."/>
            <person name="Debuchy R."/>
            <person name="Gladieux P."/>
            <person name="Hiltunen Thoren M."/>
            <person name="Johannesson H."/>
        </authorList>
    </citation>
    <scope>NUCLEOTIDE SEQUENCE</scope>
    <source>
        <strain evidence="4">CBS 232.78</strain>
    </source>
</reference>
<protein>
    <submittedName>
        <fullName evidence="4">Kelch domain-containing protein</fullName>
    </submittedName>
</protein>
<evidence type="ECO:0000256" key="3">
    <source>
        <dbReference type="SAM" id="SignalP"/>
    </source>
</evidence>
<feature type="signal peptide" evidence="3">
    <location>
        <begin position="1"/>
        <end position="22"/>
    </location>
</feature>
<reference evidence="4" key="2">
    <citation type="submission" date="2023-06" db="EMBL/GenBank/DDBJ databases">
        <authorList>
            <consortium name="Lawrence Berkeley National Laboratory"/>
            <person name="Haridas S."/>
            <person name="Hensen N."/>
            <person name="Bonometti L."/>
            <person name="Westerberg I."/>
            <person name="Brannstrom I.O."/>
            <person name="Guillou S."/>
            <person name="Cros-Aarteil S."/>
            <person name="Calhoun S."/>
            <person name="Kuo A."/>
            <person name="Mondo S."/>
            <person name="Pangilinan J."/>
            <person name="Riley R."/>
            <person name="LaButti K."/>
            <person name="Andreopoulos B."/>
            <person name="Lipzen A."/>
            <person name="Chen C."/>
            <person name="Yanf M."/>
            <person name="Daum C."/>
            <person name="Ng V."/>
            <person name="Clum A."/>
            <person name="Steindorff A."/>
            <person name="Ohm R."/>
            <person name="Martin F."/>
            <person name="Silar P."/>
            <person name="Natvig D."/>
            <person name="Lalanne C."/>
            <person name="Gautier V."/>
            <person name="Ament-velasquez S.L."/>
            <person name="Kruys A."/>
            <person name="Hutchinson M.I."/>
            <person name="Powell A.J."/>
            <person name="Barry K."/>
            <person name="Miller A.N."/>
            <person name="Grigoriev I.V."/>
            <person name="Debuchy R."/>
            <person name="Gladieux P."/>
            <person name="Thoren M.H."/>
            <person name="Johannesson H."/>
        </authorList>
    </citation>
    <scope>NUCLEOTIDE SEQUENCE</scope>
    <source>
        <strain evidence="4">CBS 232.78</strain>
    </source>
</reference>
<sequence>MAANSSFLAQPLRLILLSFVLAACAGNAHLGLDTRQSAWKTLAPVPAGAIHEHSTVALSTTQLAIIGGVLQTGGVIDSVYIYDIPKDSWQKVASLPVTINHANAAAVDGKIYVLGGMTGASWAGTPKCWAYDPPSNKWTSIASMTTSEARGSAVAGVYNRTIWLASGKTGSGGESVATVSAYDVITGQWLTSIPEKAKRIPGGRDHGGGGVIGTKFYQIAGSLGPISNRTDTVFVLDLEDLAKGWITAKGRMPTPRRGFATAVVGKKFYTFGGEGNPSPESKGVFKEVEVYDTETDTWASLAPMNIPRHGSSAAAVGGRIYIPGGGTASGTPATAAFDVFTP</sequence>
<dbReference type="SUPFAM" id="SSF50965">
    <property type="entry name" value="Galactose oxidase, central domain"/>
    <property type="match status" value="1"/>
</dbReference>
<keyword evidence="3" id="KW-0732">Signal</keyword>
<dbReference type="PANTHER" id="PTHR46344:SF27">
    <property type="entry name" value="KELCH REPEAT SUPERFAMILY PROTEIN"/>
    <property type="match status" value="1"/>
</dbReference>
<evidence type="ECO:0000313" key="4">
    <source>
        <dbReference type="EMBL" id="KAK3377597.1"/>
    </source>
</evidence>
<dbReference type="EMBL" id="JAULSW010000006">
    <property type="protein sequence ID" value="KAK3377597.1"/>
    <property type="molecule type" value="Genomic_DNA"/>
</dbReference>
<evidence type="ECO:0000256" key="1">
    <source>
        <dbReference type="ARBA" id="ARBA00022441"/>
    </source>
</evidence>
<comment type="caution">
    <text evidence="4">The sequence shown here is derived from an EMBL/GenBank/DDBJ whole genome shotgun (WGS) entry which is preliminary data.</text>
</comment>
<feature type="chain" id="PRO_5041932261" evidence="3">
    <location>
        <begin position="23"/>
        <end position="342"/>
    </location>
</feature>
<dbReference type="AlphaFoldDB" id="A0AAE0KJT1"/>
<organism evidence="4 5">
    <name type="scientific">Podospora didyma</name>
    <dbReference type="NCBI Taxonomy" id="330526"/>
    <lineage>
        <taxon>Eukaryota</taxon>
        <taxon>Fungi</taxon>
        <taxon>Dikarya</taxon>
        <taxon>Ascomycota</taxon>
        <taxon>Pezizomycotina</taxon>
        <taxon>Sordariomycetes</taxon>
        <taxon>Sordariomycetidae</taxon>
        <taxon>Sordariales</taxon>
        <taxon>Podosporaceae</taxon>
        <taxon>Podospora</taxon>
    </lineage>
</organism>
<dbReference type="InterPro" id="IPR011043">
    <property type="entry name" value="Gal_Oxase/kelch_b-propeller"/>
</dbReference>
<dbReference type="SMART" id="SM00612">
    <property type="entry name" value="Kelch"/>
    <property type="match status" value="4"/>
</dbReference>
<gene>
    <name evidence="4" type="ORF">B0H63DRAFT_524884</name>
</gene>
<keyword evidence="5" id="KW-1185">Reference proteome</keyword>
<evidence type="ECO:0000313" key="5">
    <source>
        <dbReference type="Proteomes" id="UP001285441"/>
    </source>
</evidence>
<dbReference type="InterPro" id="IPR015915">
    <property type="entry name" value="Kelch-typ_b-propeller"/>
</dbReference>
<dbReference type="Pfam" id="PF01344">
    <property type="entry name" value="Kelch_1"/>
    <property type="match status" value="1"/>
</dbReference>
<proteinExistence type="predicted"/>
<dbReference type="Proteomes" id="UP001285441">
    <property type="component" value="Unassembled WGS sequence"/>
</dbReference>
<name>A0AAE0KJT1_9PEZI</name>
<accession>A0AAE0KJT1</accession>
<evidence type="ECO:0000256" key="2">
    <source>
        <dbReference type="ARBA" id="ARBA00022737"/>
    </source>
</evidence>